<feature type="chain" id="PRO_5002741826" description="Bifunctional inhibitor/plant lipid transfer protein/seed storage helical domain-containing protein" evidence="1">
    <location>
        <begin position="26"/>
        <end position="116"/>
    </location>
</feature>
<accession>A9NYD0</accession>
<dbReference type="Pfam" id="PF14368">
    <property type="entry name" value="LTP_2"/>
    <property type="match status" value="1"/>
</dbReference>
<proteinExistence type="evidence at transcript level"/>
<name>A9NYD0_PICSI</name>
<dbReference type="OMA" id="KCGSKCN"/>
<dbReference type="PRINTS" id="PR00382">
    <property type="entry name" value="LIPIDTRNSFER"/>
</dbReference>
<evidence type="ECO:0000313" key="3">
    <source>
        <dbReference type="EMBL" id="ABK25641.1"/>
    </source>
</evidence>
<dbReference type="GO" id="GO:0009627">
    <property type="term" value="P:systemic acquired resistance"/>
    <property type="evidence" value="ECO:0007669"/>
    <property type="project" value="InterPro"/>
</dbReference>
<protein>
    <recommendedName>
        <fullName evidence="2">Bifunctional inhibitor/plant lipid transfer protein/seed storage helical domain-containing protein</fullName>
    </recommendedName>
</protein>
<dbReference type="GO" id="GO:0006869">
    <property type="term" value="P:lipid transport"/>
    <property type="evidence" value="ECO:0007669"/>
    <property type="project" value="InterPro"/>
</dbReference>
<dbReference type="GO" id="GO:0005504">
    <property type="term" value="F:fatty acid binding"/>
    <property type="evidence" value="ECO:0007669"/>
    <property type="project" value="InterPro"/>
</dbReference>
<feature type="domain" description="Bifunctional inhibitor/plant lipid transfer protein/seed storage helical" evidence="2">
    <location>
        <begin position="12"/>
        <end position="110"/>
    </location>
</feature>
<keyword evidence="1" id="KW-0732">Signal</keyword>
<feature type="signal peptide" evidence="1">
    <location>
        <begin position="1"/>
        <end position="25"/>
    </location>
</feature>
<dbReference type="InterPro" id="IPR036312">
    <property type="entry name" value="Bifun_inhib/LTP/seed_sf"/>
</dbReference>
<dbReference type="InterPro" id="IPR000528">
    <property type="entry name" value="Plant_nsLTP"/>
</dbReference>
<dbReference type="Gene3D" id="1.10.110.10">
    <property type="entry name" value="Plant lipid-transfer and hydrophobic proteins"/>
    <property type="match status" value="1"/>
</dbReference>
<organism evidence="3">
    <name type="scientific">Picea sitchensis</name>
    <name type="common">Sitka spruce</name>
    <name type="synonym">Pinus sitchensis</name>
    <dbReference type="NCBI Taxonomy" id="3332"/>
    <lineage>
        <taxon>Eukaryota</taxon>
        <taxon>Viridiplantae</taxon>
        <taxon>Streptophyta</taxon>
        <taxon>Embryophyta</taxon>
        <taxon>Tracheophyta</taxon>
        <taxon>Spermatophyta</taxon>
        <taxon>Pinopsida</taxon>
        <taxon>Pinidae</taxon>
        <taxon>Conifers I</taxon>
        <taxon>Pinales</taxon>
        <taxon>Pinaceae</taxon>
        <taxon>Picea</taxon>
    </lineage>
</organism>
<dbReference type="EMBL" id="EF086372">
    <property type="protein sequence ID" value="ABK25641.1"/>
    <property type="molecule type" value="mRNA"/>
</dbReference>
<dbReference type="PANTHER" id="PTHR33122">
    <property type="entry name" value="LIPID BINDING PROTEIN-RELATED"/>
    <property type="match status" value="1"/>
</dbReference>
<sequence>MAIVKAMAVILIAVWSSHILQTAYGAGECGKTPINTVALSLSPCIGAANNAKASVPPACCTQVRKTLAMPACLCAVFLSPIAKQAGINPAVAVSIPKRCKIANRSAGKKCGSYIVP</sequence>
<reference evidence="3" key="1">
    <citation type="journal article" date="2008" name="BMC Genomics">
        <title>A conifer genomics resource of 200,000 spruce (Picea spp.) ESTs and 6,464 high-quality, sequence-finished full-length cDNAs for Sitka spruce (Picea sitchensis).</title>
        <authorList>
            <person name="Ralph S.G."/>
            <person name="Chun H.J."/>
            <person name="Kolosova N."/>
            <person name="Cooper D."/>
            <person name="Oddy C."/>
            <person name="Ritland C.E."/>
            <person name="Kirkpatrick R."/>
            <person name="Moore R."/>
            <person name="Barber S."/>
            <person name="Holt R.A."/>
            <person name="Jones S.J."/>
            <person name="Marra M.A."/>
            <person name="Douglas C.J."/>
            <person name="Ritland K."/>
            <person name="Bohlmann J."/>
        </authorList>
    </citation>
    <scope>NUCLEOTIDE SEQUENCE</scope>
    <source>
        <tissue evidence="3">Green portion of the leader tissue</tissue>
    </source>
</reference>
<evidence type="ECO:0000256" key="1">
    <source>
        <dbReference type="SAM" id="SignalP"/>
    </source>
</evidence>
<dbReference type="PANTHER" id="PTHR33122:SF13">
    <property type="entry name" value="BIFUNCTIONAL INHIBITOR_LIPID-TRANSFER PROTEIN_SEED STORAGE 2S ALBUMIN SUPERFAMILY PROTEIN"/>
    <property type="match status" value="1"/>
</dbReference>
<dbReference type="AlphaFoldDB" id="A9NYD0"/>
<evidence type="ECO:0000259" key="2">
    <source>
        <dbReference type="Pfam" id="PF14368"/>
    </source>
</evidence>
<dbReference type="SUPFAM" id="SSF47699">
    <property type="entry name" value="Bifunctional inhibitor/lipid-transfer protein/seed storage 2S albumin"/>
    <property type="match status" value="1"/>
</dbReference>
<dbReference type="InterPro" id="IPR039265">
    <property type="entry name" value="DIR1-like"/>
</dbReference>
<dbReference type="CDD" id="cd00010">
    <property type="entry name" value="AAI_LTSS"/>
    <property type="match status" value="1"/>
</dbReference>
<dbReference type="InterPro" id="IPR016140">
    <property type="entry name" value="Bifunc_inhib/LTP/seed_store"/>
</dbReference>